<gene>
    <name evidence="2" type="ORF">G3480_21870</name>
</gene>
<feature type="transmembrane region" description="Helical" evidence="1">
    <location>
        <begin position="32"/>
        <end position="50"/>
    </location>
</feature>
<keyword evidence="1" id="KW-0812">Transmembrane</keyword>
<feature type="transmembrane region" description="Helical" evidence="1">
    <location>
        <begin position="70"/>
        <end position="96"/>
    </location>
</feature>
<evidence type="ECO:0000313" key="2">
    <source>
        <dbReference type="EMBL" id="NEX22916.1"/>
    </source>
</evidence>
<sequence>MSWITVIWSMAAGISLTLAAVNLLVWLRDRDAVANALFSVSAVAAAVLAMQELAVMRAQTPAEFGAILRWRHLSAAVIVIVIVIAVVWFTQLYLGAGRRWLAWLHRPASAGADTELRPLSQRATRPSRKSMPSTGCFSWARHYRCQLHACSVASFWASSPPQWHTS</sequence>
<feature type="transmembrane region" description="Helical" evidence="1">
    <location>
        <begin position="6"/>
        <end position="25"/>
    </location>
</feature>
<dbReference type="AlphaFoldDB" id="A0A6P1E1H5"/>
<organism evidence="2 3">
    <name type="scientific">Thiorhodococcus mannitoliphagus</name>
    <dbReference type="NCBI Taxonomy" id="329406"/>
    <lineage>
        <taxon>Bacteria</taxon>
        <taxon>Pseudomonadati</taxon>
        <taxon>Pseudomonadota</taxon>
        <taxon>Gammaproteobacteria</taxon>
        <taxon>Chromatiales</taxon>
        <taxon>Chromatiaceae</taxon>
        <taxon>Thiorhodococcus</taxon>
    </lineage>
</organism>
<keyword evidence="1" id="KW-1133">Transmembrane helix</keyword>
<name>A0A6P1E1H5_9GAMM</name>
<reference evidence="2 3" key="2">
    <citation type="submission" date="2020-02" db="EMBL/GenBank/DDBJ databases">
        <title>Genome sequences of Thiorhodococcus mannitoliphagus and Thiorhodococcus minor, purple sulfur photosynthetic bacteria in the gammaproteobacterial family, Chromatiaceae.</title>
        <authorList>
            <person name="Aviles F.A."/>
            <person name="Meyer T.E."/>
            <person name="Kyndt J.A."/>
        </authorList>
    </citation>
    <scope>NUCLEOTIDE SEQUENCE [LARGE SCALE GENOMIC DNA]</scope>
    <source>
        <strain evidence="2 3">DSM 18266</strain>
    </source>
</reference>
<dbReference type="RefSeq" id="WP_164656050.1">
    <property type="nucleotide sequence ID" value="NZ_JAAIJR010000138.1"/>
</dbReference>
<proteinExistence type="predicted"/>
<keyword evidence="1" id="KW-0472">Membrane</keyword>
<evidence type="ECO:0000256" key="1">
    <source>
        <dbReference type="SAM" id="Phobius"/>
    </source>
</evidence>
<comment type="caution">
    <text evidence="2">The sequence shown here is derived from an EMBL/GenBank/DDBJ whole genome shotgun (WGS) entry which is preliminary data.</text>
</comment>
<accession>A0A6P1E1H5</accession>
<keyword evidence="3" id="KW-1185">Reference proteome</keyword>
<dbReference type="Proteomes" id="UP000471640">
    <property type="component" value="Unassembled WGS sequence"/>
</dbReference>
<evidence type="ECO:0000313" key="3">
    <source>
        <dbReference type="Proteomes" id="UP000471640"/>
    </source>
</evidence>
<dbReference type="EMBL" id="JAAIJR010000138">
    <property type="protein sequence ID" value="NEX22916.1"/>
    <property type="molecule type" value="Genomic_DNA"/>
</dbReference>
<protein>
    <submittedName>
        <fullName evidence="2">Uncharacterized protein</fullName>
    </submittedName>
</protein>
<reference evidence="3" key="1">
    <citation type="journal article" date="2020" name="Microbiol. Resour. Announc.">
        <title>Draft Genome Sequences of Thiorhodococcus mannitoliphagus and Thiorhodococcus minor, Purple Sulfur Photosynthetic Bacteria in the Gammaproteobacterial Family Chromatiaceae.</title>
        <authorList>
            <person name="Aviles F.A."/>
            <person name="Meyer T.E."/>
            <person name="Kyndt J.A."/>
        </authorList>
    </citation>
    <scope>NUCLEOTIDE SEQUENCE [LARGE SCALE GENOMIC DNA]</scope>
    <source>
        <strain evidence="3">DSM 18266</strain>
    </source>
</reference>